<evidence type="ECO:0000313" key="2">
    <source>
        <dbReference type="Proteomes" id="UP000275727"/>
    </source>
</evidence>
<dbReference type="KEGG" id="smic:SmB9_32700"/>
<sequence>MRMGDIVRLYISADIEGIVHVTSAAHTMPGASEYDSARRWMTNTVLTAAETAHAHGCDEIIVSDSHGNAQNILPDAMPDYVQLVRGWLRRLSTMEGIDHGTFDGAIFLGYLAGGMSVGGRSSRVLDQLLVALRCSKCQ</sequence>
<dbReference type="AlphaFoldDB" id="A0AAD1D8Z7"/>
<dbReference type="Proteomes" id="UP000275727">
    <property type="component" value="Chromosome"/>
</dbReference>
<evidence type="ECO:0008006" key="3">
    <source>
        <dbReference type="Google" id="ProtNLM"/>
    </source>
</evidence>
<gene>
    <name evidence="1" type="ORF">SmB9_32700</name>
</gene>
<proteinExistence type="predicted"/>
<accession>A0AAD1D8Z7</accession>
<dbReference type="Pfam" id="PF04951">
    <property type="entry name" value="Peptidase_M55"/>
    <property type="match status" value="1"/>
</dbReference>
<organism evidence="1 2">
    <name type="scientific">Sphingosinicella microcystinivorans</name>
    <dbReference type="NCBI Taxonomy" id="335406"/>
    <lineage>
        <taxon>Bacteria</taxon>
        <taxon>Pseudomonadati</taxon>
        <taxon>Pseudomonadota</taxon>
        <taxon>Alphaproteobacteria</taxon>
        <taxon>Sphingomonadales</taxon>
        <taxon>Sphingosinicellaceae</taxon>
        <taxon>Sphingosinicella</taxon>
    </lineage>
</organism>
<protein>
    <recommendedName>
        <fullName evidence="3">D-aminopeptidase-like protein</fullName>
    </recommendedName>
</protein>
<dbReference type="Gene3D" id="3.40.50.10780">
    <property type="entry name" value="Dipeptide transport protein"/>
    <property type="match status" value="1"/>
</dbReference>
<dbReference type="SUPFAM" id="SSF63992">
    <property type="entry name" value="Dipeptide transport protein"/>
    <property type="match status" value="1"/>
</dbReference>
<evidence type="ECO:0000313" key="1">
    <source>
        <dbReference type="EMBL" id="BBE35612.1"/>
    </source>
</evidence>
<dbReference type="InterPro" id="IPR027476">
    <property type="entry name" value="DppA_N"/>
</dbReference>
<name>A0AAD1D8Z7_SPHMI</name>
<dbReference type="InterPro" id="IPR036177">
    <property type="entry name" value="Peptidase_M55_sf"/>
</dbReference>
<dbReference type="InterPro" id="IPR007035">
    <property type="entry name" value="Peptidase_M55"/>
</dbReference>
<reference evidence="1 2" key="1">
    <citation type="submission" date="2018-06" db="EMBL/GenBank/DDBJ databases">
        <title>Complete Genome Sequence of the Microcystin-Degrading Bacterium Sphingosinicella microcystinivorans Strain B-9.</title>
        <authorList>
            <person name="Jin H."/>
            <person name="Nishizawa T."/>
            <person name="Guo Y."/>
            <person name="Nishizawa A."/>
            <person name="Park H."/>
            <person name="Kato H."/>
            <person name="Tsuji K."/>
            <person name="Harada K."/>
        </authorList>
    </citation>
    <scope>NUCLEOTIDE SEQUENCE [LARGE SCALE GENOMIC DNA]</scope>
    <source>
        <strain evidence="1 2">B9</strain>
    </source>
</reference>
<dbReference type="EMBL" id="AP018711">
    <property type="protein sequence ID" value="BBE35612.1"/>
    <property type="molecule type" value="Genomic_DNA"/>
</dbReference>